<evidence type="ECO:0000256" key="3">
    <source>
        <dbReference type="ARBA" id="ARBA00022578"/>
    </source>
</evidence>
<evidence type="ECO:0000313" key="9">
    <source>
        <dbReference type="Proteomes" id="UP000316993"/>
    </source>
</evidence>
<organism evidence="8 9">
    <name type="scientific">Acidovorax temperans</name>
    <dbReference type="NCBI Taxonomy" id="80878"/>
    <lineage>
        <taxon>Bacteria</taxon>
        <taxon>Pseudomonadati</taxon>
        <taxon>Pseudomonadota</taxon>
        <taxon>Betaproteobacteria</taxon>
        <taxon>Burkholderiales</taxon>
        <taxon>Comamonadaceae</taxon>
        <taxon>Acidovorax</taxon>
    </lineage>
</organism>
<evidence type="ECO:0000313" key="8">
    <source>
        <dbReference type="EMBL" id="TQM98323.1"/>
    </source>
</evidence>
<dbReference type="GO" id="GO:0032196">
    <property type="term" value="P:transposition"/>
    <property type="evidence" value="ECO:0007669"/>
    <property type="project" value="UniProtKB-KW"/>
</dbReference>
<reference evidence="8 9" key="1">
    <citation type="submission" date="2019-06" db="EMBL/GenBank/DDBJ databases">
        <title>Genomic Encyclopedia of Archaeal and Bacterial Type Strains, Phase II (KMG-II): from individual species to whole genera.</title>
        <authorList>
            <person name="Goeker M."/>
        </authorList>
    </citation>
    <scope>NUCLEOTIDE SEQUENCE [LARGE SCALE GENOMIC DNA]</scope>
    <source>
        <strain evidence="8 9">DSM 7270</strain>
    </source>
</reference>
<feature type="domain" description="Cas12f1-like TNB" evidence="7">
    <location>
        <begin position="273"/>
        <end position="344"/>
    </location>
</feature>
<comment type="caution">
    <text evidence="8">The sequence shown here is derived from an EMBL/GenBank/DDBJ whole genome shotgun (WGS) entry which is preliminary data.</text>
</comment>
<dbReference type="InterPro" id="IPR051399">
    <property type="entry name" value="RNA-guided_DNA_endo/Transpos"/>
</dbReference>
<gene>
    <name evidence="8" type="ORF">BDD18_4197</name>
</gene>
<comment type="similarity">
    <text evidence="2">In the N-terminal section; belongs to the transposase 2 family.</text>
</comment>
<sequence>MESTKTLKLRIKDKHARVLSAMAREVNQVWNHINAISAKAARPFHGKPQFLSGYDLQKFTAGFSKCDDVSVGSGTVQLVCVEYATRRKQFKKTRLNWRVSNPKSAKYSLGWIPFKGGHAKYKAGQIHFAGQKLSLWDSYGLADYELRAGSFSEDSRGRWYFNVAVDVACKASPGTAAVGIDLGLKEAAVVSTGERIEGRWYRSHEQALGIAQRARKKKRVKAIHAKIKSQRKDELHQFSTQLVKQNAAIFVGDVASAKLVKTKMAKSTLDAGWAMLKTMLEYKSHQAGIVFEVVNESYTTQTCSCCGIIPASSPKGRAGLRIREWVCSGCGAVHDRDINAARNILAAGHRRLAEGITVSSGR</sequence>
<dbReference type="NCBIfam" id="NF040570">
    <property type="entry name" value="guided_TnpB"/>
    <property type="match status" value="1"/>
</dbReference>
<keyword evidence="3" id="KW-0815">Transposition</keyword>
<name>A0A543KTC3_9BURK</name>
<dbReference type="EMBL" id="VFPV01000005">
    <property type="protein sequence ID" value="TQM98323.1"/>
    <property type="molecule type" value="Genomic_DNA"/>
</dbReference>
<accession>A0A543KTC3</accession>
<protein>
    <submittedName>
        <fullName evidence="8">IS605 OrfB family transposase</fullName>
    </submittedName>
</protein>
<evidence type="ECO:0000256" key="2">
    <source>
        <dbReference type="ARBA" id="ARBA00011044"/>
    </source>
</evidence>
<evidence type="ECO:0000256" key="5">
    <source>
        <dbReference type="ARBA" id="ARBA00023172"/>
    </source>
</evidence>
<evidence type="ECO:0000259" key="7">
    <source>
        <dbReference type="Pfam" id="PF07282"/>
    </source>
</evidence>
<dbReference type="GO" id="GO:0006310">
    <property type="term" value="P:DNA recombination"/>
    <property type="evidence" value="ECO:0007669"/>
    <property type="project" value="UniProtKB-KW"/>
</dbReference>
<dbReference type="AlphaFoldDB" id="A0A543KTC3"/>
<proteinExistence type="inferred from homology"/>
<dbReference type="InterPro" id="IPR001959">
    <property type="entry name" value="Transposase"/>
</dbReference>
<dbReference type="InterPro" id="IPR010095">
    <property type="entry name" value="Cas12f1-like_TNB"/>
</dbReference>
<dbReference type="Pfam" id="PF01385">
    <property type="entry name" value="OrfB_IS605"/>
    <property type="match status" value="1"/>
</dbReference>
<dbReference type="PANTHER" id="PTHR30405">
    <property type="entry name" value="TRANSPOSASE"/>
    <property type="match status" value="1"/>
</dbReference>
<dbReference type="RefSeq" id="WP_142085731.1">
    <property type="nucleotide sequence ID" value="NZ_VFPV01000005.1"/>
</dbReference>
<feature type="domain" description="Probable transposase IS891/IS1136/IS1341" evidence="6">
    <location>
        <begin position="162"/>
        <end position="261"/>
    </location>
</feature>
<evidence type="ECO:0000259" key="6">
    <source>
        <dbReference type="Pfam" id="PF01385"/>
    </source>
</evidence>
<dbReference type="Proteomes" id="UP000316993">
    <property type="component" value="Unassembled WGS sequence"/>
</dbReference>
<dbReference type="Pfam" id="PF07282">
    <property type="entry name" value="Cas12f1-like_TNB"/>
    <property type="match status" value="1"/>
</dbReference>
<dbReference type="NCBIfam" id="TIGR01766">
    <property type="entry name" value="IS200/IS605 family accessory protein TnpB-like domain"/>
    <property type="match status" value="1"/>
</dbReference>
<keyword evidence="4" id="KW-0238">DNA-binding</keyword>
<dbReference type="GO" id="GO:0003677">
    <property type="term" value="F:DNA binding"/>
    <property type="evidence" value="ECO:0007669"/>
    <property type="project" value="UniProtKB-KW"/>
</dbReference>
<evidence type="ECO:0000256" key="4">
    <source>
        <dbReference type="ARBA" id="ARBA00023125"/>
    </source>
</evidence>
<dbReference type="PANTHER" id="PTHR30405:SF25">
    <property type="entry name" value="RNA-GUIDED DNA ENDONUCLEASE INSQ-RELATED"/>
    <property type="match status" value="1"/>
</dbReference>
<keyword evidence="5" id="KW-0233">DNA recombination</keyword>
<comment type="similarity">
    <text evidence="1">In the C-terminal section; belongs to the transposase 35 family.</text>
</comment>
<evidence type="ECO:0000256" key="1">
    <source>
        <dbReference type="ARBA" id="ARBA00008761"/>
    </source>
</evidence>